<name>A0ABX0MPY7_9BURK</name>
<keyword evidence="3" id="KW-1185">Reference proteome</keyword>
<reference evidence="2 3" key="1">
    <citation type="submission" date="2019-10" db="EMBL/GenBank/DDBJ databases">
        <title>Taxonomy of Antarctic Massilia spp.: description of Massilia rubra sp. nov., Massilia aquatica sp. nov., Massilia mucilaginosa sp. nov., Massilia frigida sp. nov. isolated from streams, lakes and regoliths.</title>
        <authorList>
            <person name="Holochova P."/>
            <person name="Sedlacek I."/>
            <person name="Kralova S."/>
            <person name="Maslanova I."/>
            <person name="Busse H.-J."/>
            <person name="Stankova E."/>
            <person name="Vrbovska V."/>
            <person name="Kovarovic V."/>
            <person name="Bartak M."/>
            <person name="Svec P."/>
            <person name="Pantucek R."/>
        </authorList>
    </citation>
    <scope>NUCLEOTIDE SEQUENCE [LARGE SCALE GENOMIC DNA]</scope>
    <source>
        <strain evidence="2 3">CCM 8694</strain>
    </source>
</reference>
<gene>
    <name evidence="2" type="ORF">F1735_21430</name>
</gene>
<evidence type="ECO:0000313" key="2">
    <source>
        <dbReference type="EMBL" id="NHZ64829.1"/>
    </source>
</evidence>
<feature type="region of interest" description="Disordered" evidence="1">
    <location>
        <begin position="1"/>
        <end position="31"/>
    </location>
</feature>
<sequence length="31" mass="3292">GESAQSGRSMKQEPTEATRRSSRGAVGIPFL</sequence>
<protein>
    <submittedName>
        <fullName evidence="2">Transposase</fullName>
    </submittedName>
</protein>
<evidence type="ECO:0000313" key="3">
    <source>
        <dbReference type="Proteomes" id="UP000610594"/>
    </source>
</evidence>
<evidence type="ECO:0000256" key="1">
    <source>
        <dbReference type="SAM" id="MobiDB-lite"/>
    </source>
</evidence>
<feature type="non-terminal residue" evidence="2">
    <location>
        <position position="1"/>
    </location>
</feature>
<accession>A0ABX0MPY7</accession>
<comment type="caution">
    <text evidence="2">The sequence shown here is derived from an EMBL/GenBank/DDBJ whole genome shotgun (WGS) entry which is preliminary data.</text>
</comment>
<dbReference type="EMBL" id="WHJF01000063">
    <property type="protein sequence ID" value="NHZ64829.1"/>
    <property type="molecule type" value="Genomic_DNA"/>
</dbReference>
<feature type="compositionally biased region" description="Basic and acidic residues" evidence="1">
    <location>
        <begin position="10"/>
        <end position="19"/>
    </location>
</feature>
<proteinExistence type="predicted"/>
<organism evidence="2 3">
    <name type="scientific">Massilia genomosp. 1</name>
    <dbReference type="NCBI Taxonomy" id="2609280"/>
    <lineage>
        <taxon>Bacteria</taxon>
        <taxon>Pseudomonadati</taxon>
        <taxon>Pseudomonadota</taxon>
        <taxon>Betaproteobacteria</taxon>
        <taxon>Burkholderiales</taxon>
        <taxon>Oxalobacteraceae</taxon>
        <taxon>Telluria group</taxon>
        <taxon>Massilia</taxon>
    </lineage>
</organism>
<dbReference type="Proteomes" id="UP000610594">
    <property type="component" value="Unassembled WGS sequence"/>
</dbReference>